<feature type="domain" description="TfoX N-terminal" evidence="1">
    <location>
        <begin position="18"/>
        <end position="110"/>
    </location>
</feature>
<comment type="caution">
    <text evidence="3">The sequence shown here is derived from an EMBL/GenBank/DDBJ whole genome shotgun (WGS) entry which is preliminary data.</text>
</comment>
<gene>
    <name evidence="3" type="ORF">BKG89_10550</name>
</gene>
<evidence type="ECO:0000313" key="4">
    <source>
        <dbReference type="Proteomes" id="UP000188820"/>
    </source>
</evidence>
<dbReference type="InterPro" id="IPR047525">
    <property type="entry name" value="TfoX-like"/>
</dbReference>
<protein>
    <recommendedName>
        <fullName evidence="5">DNA transformation protein</fullName>
    </recommendedName>
</protein>
<dbReference type="Pfam" id="PF04994">
    <property type="entry name" value="TfoX_C"/>
    <property type="match status" value="1"/>
</dbReference>
<proteinExistence type="predicted"/>
<dbReference type="PANTHER" id="PTHR36121:SF1">
    <property type="entry name" value="PROTEIN SXY"/>
    <property type="match status" value="1"/>
</dbReference>
<dbReference type="Proteomes" id="UP000188820">
    <property type="component" value="Unassembled WGS sequence"/>
</dbReference>
<keyword evidence="4" id="KW-1185">Reference proteome</keyword>
<name>A0ABX3KXU4_9PAST</name>
<reference evidence="3 4" key="1">
    <citation type="submission" date="2016-10" db="EMBL/GenBank/DDBJ databases">
        <title>Rodentibacter gen. nov. and new species.</title>
        <authorList>
            <person name="Christensen H."/>
        </authorList>
    </citation>
    <scope>NUCLEOTIDE SEQUENCE [LARGE SCALE GENOMIC DNA]</scope>
    <source>
        <strain evidence="3 4">1998236014</strain>
    </source>
</reference>
<dbReference type="InterPro" id="IPR026256">
    <property type="entry name" value="TfoX-like_gammaprotbact"/>
</dbReference>
<dbReference type="InterPro" id="IPR007077">
    <property type="entry name" value="TfoX_C"/>
</dbReference>
<evidence type="ECO:0000259" key="1">
    <source>
        <dbReference type="Pfam" id="PF04993"/>
    </source>
</evidence>
<evidence type="ECO:0000313" key="3">
    <source>
        <dbReference type="EMBL" id="OOF66034.1"/>
    </source>
</evidence>
<dbReference type="SUPFAM" id="SSF159894">
    <property type="entry name" value="YgaC/TfoX-N like"/>
    <property type="match status" value="1"/>
</dbReference>
<dbReference type="Gene3D" id="3.30.1460.30">
    <property type="entry name" value="YgaC/TfoX-N like chaperone"/>
    <property type="match status" value="1"/>
</dbReference>
<sequence length="219" mass="25792">MNYLSVTNEKTAEIRQYLDELIGNVTAKHLFTGYGFFHKRKVMFGLLQSSVFYLRAEEDLALTLRNLGAVPFGQLEPNACFSISHYYKLPDYVMKDKEMLRKLLILSIHQILEKKRLENLAKKLRIKELANLTIKHERMLKRINILDVESLRQVSEEEVMVRLKKRGETATLEFYWKLIAALKNINVFLLTKKEKEQRLVKLNEALALNGFRRYKMPND</sequence>
<dbReference type="Gene3D" id="1.10.150.20">
    <property type="entry name" value="5' to 3' exonuclease, C-terminal subdomain"/>
    <property type="match status" value="1"/>
</dbReference>
<dbReference type="EMBL" id="MLAA01000064">
    <property type="protein sequence ID" value="OOF66034.1"/>
    <property type="molecule type" value="Genomic_DNA"/>
</dbReference>
<dbReference type="PIRSF" id="PIRSF028788">
    <property type="entry name" value="TfoX_Sxy"/>
    <property type="match status" value="1"/>
</dbReference>
<organism evidence="3 4">
    <name type="scientific">Rodentibacter caecimuris</name>
    <dbReference type="NCBI Taxonomy" id="1796644"/>
    <lineage>
        <taxon>Bacteria</taxon>
        <taxon>Pseudomonadati</taxon>
        <taxon>Pseudomonadota</taxon>
        <taxon>Gammaproteobacteria</taxon>
        <taxon>Pasteurellales</taxon>
        <taxon>Pasteurellaceae</taxon>
        <taxon>Rodentibacter</taxon>
    </lineage>
</organism>
<evidence type="ECO:0000259" key="2">
    <source>
        <dbReference type="Pfam" id="PF04994"/>
    </source>
</evidence>
<dbReference type="RefSeq" id="WP_077464650.1">
    <property type="nucleotide sequence ID" value="NZ_MLAA01000064.1"/>
</dbReference>
<dbReference type="PANTHER" id="PTHR36121">
    <property type="entry name" value="PROTEIN SXY"/>
    <property type="match status" value="1"/>
</dbReference>
<feature type="domain" description="TfoX C-terminal" evidence="2">
    <location>
        <begin position="125"/>
        <end position="197"/>
    </location>
</feature>
<evidence type="ECO:0008006" key="5">
    <source>
        <dbReference type="Google" id="ProtNLM"/>
    </source>
</evidence>
<accession>A0ABX3KXU4</accession>
<dbReference type="Pfam" id="PF04993">
    <property type="entry name" value="TfoX_N"/>
    <property type="match status" value="1"/>
</dbReference>
<dbReference type="InterPro" id="IPR007076">
    <property type="entry name" value="TfoX_N"/>
</dbReference>